<sequence length="94" mass="11193">MNINLDVRKQDQEKARKERNCFIDCTDRANEEFNNGRYLVAKKLLSDAEKSLIELDRLTKLKQEDEMKIIKVATFQIQPQQQVNQMITRFKCDE</sequence>
<proteinExistence type="predicted"/>
<gene>
    <name evidence="1" type="ORF">QQS35_20410</name>
</gene>
<keyword evidence="2" id="KW-1185">Reference proteome</keyword>
<accession>A0ABT7LAA4</accession>
<evidence type="ECO:0000313" key="1">
    <source>
        <dbReference type="EMBL" id="MDL4842801.1"/>
    </source>
</evidence>
<dbReference type="Proteomes" id="UP001235343">
    <property type="component" value="Unassembled WGS sequence"/>
</dbReference>
<name>A0ABT7LAA4_9BACI</name>
<dbReference type="EMBL" id="JASTZU010000063">
    <property type="protein sequence ID" value="MDL4842801.1"/>
    <property type="molecule type" value="Genomic_DNA"/>
</dbReference>
<protein>
    <submittedName>
        <fullName evidence="1">Uncharacterized protein</fullName>
    </submittedName>
</protein>
<comment type="caution">
    <text evidence="1">The sequence shown here is derived from an EMBL/GenBank/DDBJ whole genome shotgun (WGS) entry which is preliminary data.</text>
</comment>
<evidence type="ECO:0000313" key="2">
    <source>
        <dbReference type="Proteomes" id="UP001235343"/>
    </source>
</evidence>
<reference evidence="1 2" key="1">
    <citation type="submission" date="2023-06" db="EMBL/GenBank/DDBJ databases">
        <title>Aquibacillus rhizosphaerae LR5S19.</title>
        <authorList>
            <person name="Sun J.-Q."/>
        </authorList>
    </citation>
    <scope>NUCLEOTIDE SEQUENCE [LARGE SCALE GENOMIC DNA]</scope>
    <source>
        <strain evidence="1 2">LR5S19</strain>
    </source>
</reference>
<organism evidence="1 2">
    <name type="scientific">Aquibacillus rhizosphaerae</name>
    <dbReference type="NCBI Taxonomy" id="3051431"/>
    <lineage>
        <taxon>Bacteria</taxon>
        <taxon>Bacillati</taxon>
        <taxon>Bacillota</taxon>
        <taxon>Bacilli</taxon>
        <taxon>Bacillales</taxon>
        <taxon>Bacillaceae</taxon>
        <taxon>Aquibacillus</taxon>
    </lineage>
</organism>
<dbReference type="RefSeq" id="WP_285934094.1">
    <property type="nucleotide sequence ID" value="NZ_JASTZU010000063.1"/>
</dbReference>